<gene>
    <name evidence="1" type="ORF">KTN04_07585</name>
</gene>
<comment type="caution">
    <text evidence="1">The sequence shown here is derived from an EMBL/GenBank/DDBJ whole genome shotgun (WGS) entry which is preliminary data.</text>
</comment>
<accession>A0ABS6MAJ8</accession>
<dbReference type="RefSeq" id="WP_217334611.1">
    <property type="nucleotide sequence ID" value="NZ_JAHQZT010000007.1"/>
</dbReference>
<name>A0ABS6MAJ8_9GAMM</name>
<dbReference type="EMBL" id="JAHQZT010000007">
    <property type="protein sequence ID" value="MBV0933195.1"/>
    <property type="molecule type" value="Genomic_DNA"/>
</dbReference>
<dbReference type="Proteomes" id="UP000755551">
    <property type="component" value="Unassembled WGS sequence"/>
</dbReference>
<organism evidence="1 2">
    <name type="scientific">Marinobacterium weihaiense</name>
    <dbReference type="NCBI Taxonomy" id="2851016"/>
    <lineage>
        <taxon>Bacteria</taxon>
        <taxon>Pseudomonadati</taxon>
        <taxon>Pseudomonadota</taxon>
        <taxon>Gammaproteobacteria</taxon>
        <taxon>Oceanospirillales</taxon>
        <taxon>Oceanospirillaceae</taxon>
        <taxon>Marinobacterium</taxon>
    </lineage>
</organism>
<sequence length="118" mass="13536">MELGMNYDNTFDQTRLNQLASQHLGNSELVGRVLFFASPDDNRLDLATWQFESDEDHEAITGSDFKFEMMELLDILLAYRAQHDQANASQGVINLNGPRLSIEWLPKHEVEAMRHNSN</sequence>
<evidence type="ECO:0000313" key="2">
    <source>
        <dbReference type="Proteomes" id="UP000755551"/>
    </source>
</evidence>
<proteinExistence type="predicted"/>
<evidence type="ECO:0000313" key="1">
    <source>
        <dbReference type="EMBL" id="MBV0933195.1"/>
    </source>
</evidence>
<keyword evidence="2" id="KW-1185">Reference proteome</keyword>
<reference evidence="1 2" key="1">
    <citation type="submission" date="2021-06" db="EMBL/GenBank/DDBJ databases">
        <title>Bacterium isolated from marine sediment.</title>
        <authorList>
            <person name="Zhu K.-L."/>
            <person name="Du Z.-J."/>
            <person name="Liang Q.-Y."/>
        </authorList>
    </citation>
    <scope>NUCLEOTIDE SEQUENCE [LARGE SCALE GENOMIC DNA]</scope>
    <source>
        <strain evidence="1 2">A346</strain>
    </source>
</reference>
<protein>
    <submittedName>
        <fullName evidence="1">Uncharacterized protein</fullName>
    </submittedName>
</protein>